<dbReference type="InterPro" id="IPR020018">
    <property type="entry name" value="Motility-assoc_lipoprot_GldH"/>
</dbReference>
<keyword evidence="2" id="KW-1185">Reference proteome</keyword>
<dbReference type="Pfam" id="PF14109">
    <property type="entry name" value="GldH_lipo"/>
    <property type="match status" value="1"/>
</dbReference>
<dbReference type="EMBL" id="FPAS01000005">
    <property type="protein sequence ID" value="SFT85449.1"/>
    <property type="molecule type" value="Genomic_DNA"/>
</dbReference>
<organism evidence="1 2">
    <name type="scientific">Lishizhenia tianjinensis</name>
    <dbReference type="NCBI Taxonomy" id="477690"/>
    <lineage>
        <taxon>Bacteria</taxon>
        <taxon>Pseudomonadati</taxon>
        <taxon>Bacteroidota</taxon>
        <taxon>Flavobacteriia</taxon>
        <taxon>Flavobacteriales</taxon>
        <taxon>Crocinitomicaceae</taxon>
        <taxon>Lishizhenia</taxon>
    </lineage>
</organism>
<dbReference type="RefSeq" id="WP_090251622.1">
    <property type="nucleotide sequence ID" value="NZ_FPAS01000005.1"/>
</dbReference>
<dbReference type="Proteomes" id="UP000236454">
    <property type="component" value="Unassembled WGS sequence"/>
</dbReference>
<dbReference type="NCBIfam" id="TIGR03511">
    <property type="entry name" value="GldH_lipo"/>
    <property type="match status" value="1"/>
</dbReference>
<evidence type="ECO:0000313" key="1">
    <source>
        <dbReference type="EMBL" id="SFT85449.1"/>
    </source>
</evidence>
<protein>
    <submittedName>
        <fullName evidence="1">Gliding motility-associated lipoprotein GldH</fullName>
    </submittedName>
</protein>
<proteinExistence type="predicted"/>
<dbReference type="OrthoDB" id="982482at2"/>
<accession>A0A1I7BE19</accession>
<evidence type="ECO:0000313" key="2">
    <source>
        <dbReference type="Proteomes" id="UP000236454"/>
    </source>
</evidence>
<dbReference type="PROSITE" id="PS51257">
    <property type="entry name" value="PROKAR_LIPOPROTEIN"/>
    <property type="match status" value="1"/>
</dbReference>
<dbReference type="AlphaFoldDB" id="A0A1I7BE19"/>
<reference evidence="1 2" key="1">
    <citation type="submission" date="2016-10" db="EMBL/GenBank/DDBJ databases">
        <authorList>
            <person name="de Groot N.N."/>
        </authorList>
    </citation>
    <scope>NUCLEOTIDE SEQUENCE [LARGE SCALE GENOMIC DNA]</scope>
    <source>
        <strain evidence="1 2">CGMCC 1.7005</strain>
    </source>
</reference>
<sequence length="154" mass="17378">MVNKFVMILSLGLLLASCGERPMFDNSYTFNNNAWNQNEKAVFHVEVEDTLTPYYFDVQLRTTTDYGFSNLWVMVNITAPDSTTSKQAVKVNIADDKGKWIGTKSGSLVSSAMRFSAQQFPLKGSYTFEIEQATNQEEIQEIVDVGIRIIAKEK</sequence>
<name>A0A1I7BE19_9FLAO</name>
<gene>
    <name evidence="1" type="ORF">SAMN05216474_2723</name>
</gene>
<dbReference type="STRING" id="477690.SAMN05216474_2723"/>
<keyword evidence="1" id="KW-0449">Lipoprotein</keyword>